<feature type="domain" description="C2H2-type" evidence="15">
    <location>
        <begin position="640"/>
        <end position="668"/>
    </location>
</feature>
<dbReference type="PROSITE" id="PS00028">
    <property type="entry name" value="ZINC_FINGER_C2H2_1"/>
    <property type="match status" value="7"/>
</dbReference>
<dbReference type="Proteomes" id="UP000700334">
    <property type="component" value="Unassembled WGS sequence"/>
</dbReference>
<feature type="domain" description="C2H2-type" evidence="15">
    <location>
        <begin position="471"/>
        <end position="498"/>
    </location>
</feature>
<keyword evidence="6" id="KW-0862">Zinc</keyword>
<keyword evidence="17" id="KW-1185">Reference proteome</keyword>
<accession>A0A8J6AHI3</accession>
<dbReference type="FunFam" id="3.30.160.60:FF:000045">
    <property type="entry name" value="ZFP69 zinc finger protein B"/>
    <property type="match status" value="1"/>
</dbReference>
<comment type="similarity">
    <text evidence="2">Belongs to the krueppel C2H2-type zinc-finger protein family.</text>
</comment>
<gene>
    <name evidence="16" type="ORF">J0S82_008743</name>
</gene>
<reference evidence="16" key="1">
    <citation type="journal article" date="2021" name="Evol. Appl.">
        <title>The genome of the Pyrenean desman and the effects of bottlenecks and inbreeding on the genomic landscape of an endangered species.</title>
        <authorList>
            <person name="Escoda L."/>
            <person name="Castresana J."/>
        </authorList>
    </citation>
    <scope>NUCLEOTIDE SEQUENCE</scope>
    <source>
        <strain evidence="16">IBE-C5619</strain>
    </source>
</reference>
<dbReference type="AlphaFoldDB" id="A0A8J6AHI3"/>
<evidence type="ECO:0000256" key="11">
    <source>
        <dbReference type="ARBA" id="ARBA00074683"/>
    </source>
</evidence>
<evidence type="ECO:0000313" key="17">
    <source>
        <dbReference type="Proteomes" id="UP000700334"/>
    </source>
</evidence>
<comment type="caution">
    <text evidence="16">The sequence shown here is derived from an EMBL/GenBank/DDBJ whole genome shotgun (WGS) entry which is preliminary data.</text>
</comment>
<dbReference type="PROSITE" id="PS50157">
    <property type="entry name" value="ZINC_FINGER_C2H2_2"/>
    <property type="match status" value="7"/>
</dbReference>
<dbReference type="SMART" id="SM00225">
    <property type="entry name" value="BTB"/>
    <property type="match status" value="1"/>
</dbReference>
<dbReference type="Pfam" id="PF13912">
    <property type="entry name" value="zf-C2H2_6"/>
    <property type="match status" value="1"/>
</dbReference>
<dbReference type="SMART" id="SM00355">
    <property type="entry name" value="ZnF_C2H2"/>
    <property type="match status" value="7"/>
</dbReference>
<feature type="domain" description="BTB" evidence="14">
    <location>
        <begin position="193"/>
        <end position="258"/>
    </location>
</feature>
<dbReference type="FunFam" id="3.30.160.60:FF:002586">
    <property type="entry name" value="Zinc finger protein 787"/>
    <property type="match status" value="1"/>
</dbReference>
<evidence type="ECO:0000256" key="7">
    <source>
        <dbReference type="ARBA" id="ARBA00023015"/>
    </source>
</evidence>
<dbReference type="PANTHER" id="PTHR46105">
    <property type="entry name" value="AGAP004733-PA"/>
    <property type="match status" value="1"/>
</dbReference>
<dbReference type="GO" id="GO:0005634">
    <property type="term" value="C:nucleus"/>
    <property type="evidence" value="ECO:0007669"/>
    <property type="project" value="UniProtKB-SubCell"/>
</dbReference>
<evidence type="ECO:0000256" key="3">
    <source>
        <dbReference type="ARBA" id="ARBA00022723"/>
    </source>
</evidence>
<keyword evidence="10" id="KW-0539">Nucleus</keyword>
<feature type="compositionally biased region" description="Polar residues" evidence="13">
    <location>
        <begin position="681"/>
        <end position="691"/>
    </location>
</feature>
<keyword evidence="8" id="KW-0238">DNA-binding</keyword>
<evidence type="ECO:0000256" key="12">
    <source>
        <dbReference type="PROSITE-ProRule" id="PRU00042"/>
    </source>
</evidence>
<proteinExistence type="inferred from homology"/>
<evidence type="ECO:0000259" key="15">
    <source>
        <dbReference type="PROSITE" id="PS50157"/>
    </source>
</evidence>
<feature type="region of interest" description="Disordered" evidence="13">
    <location>
        <begin position="1"/>
        <end position="121"/>
    </location>
</feature>
<name>A0A8J6AHI3_GALPY</name>
<feature type="domain" description="C2H2-type" evidence="15">
    <location>
        <begin position="612"/>
        <end position="639"/>
    </location>
</feature>
<dbReference type="SUPFAM" id="SSF54695">
    <property type="entry name" value="POZ domain"/>
    <property type="match status" value="1"/>
</dbReference>
<dbReference type="FunFam" id="3.30.160.60:FF:001185">
    <property type="entry name" value="myoneurin isoform X1"/>
    <property type="match status" value="1"/>
</dbReference>
<dbReference type="InterPro" id="IPR011333">
    <property type="entry name" value="SKP1/BTB/POZ_sf"/>
</dbReference>
<keyword evidence="7" id="KW-0805">Transcription regulation</keyword>
<dbReference type="FunFam" id="3.30.160.60:FF:000678">
    <property type="entry name" value="Myoneurin isoform X1"/>
    <property type="match status" value="1"/>
</dbReference>
<dbReference type="FunFam" id="3.30.710.10:FF:000051">
    <property type="entry name" value="myoneurin isoform X1"/>
    <property type="match status" value="1"/>
</dbReference>
<dbReference type="CDD" id="cd18217">
    <property type="entry name" value="BTB_POZ_ZBTB31_myoneurin"/>
    <property type="match status" value="1"/>
</dbReference>
<dbReference type="Gene3D" id="3.30.160.60">
    <property type="entry name" value="Classic Zinc Finger"/>
    <property type="match status" value="7"/>
</dbReference>
<dbReference type="SUPFAM" id="SSF57667">
    <property type="entry name" value="beta-beta-alpha zinc fingers"/>
    <property type="match status" value="4"/>
</dbReference>
<dbReference type="Pfam" id="PF00096">
    <property type="entry name" value="zf-C2H2"/>
    <property type="match status" value="5"/>
</dbReference>
<dbReference type="InterPro" id="IPR000210">
    <property type="entry name" value="BTB/POZ_dom"/>
</dbReference>
<dbReference type="PANTHER" id="PTHR46105:SF28">
    <property type="entry name" value="ZINC FINGER PROTEIN 37-LIKE"/>
    <property type="match status" value="1"/>
</dbReference>
<feature type="domain" description="C2H2-type" evidence="15">
    <location>
        <begin position="527"/>
        <end position="555"/>
    </location>
</feature>
<dbReference type="EMBL" id="JAGFMF010011830">
    <property type="protein sequence ID" value="KAG8511519.1"/>
    <property type="molecule type" value="Genomic_DNA"/>
</dbReference>
<dbReference type="FunFam" id="3.30.160.60:FF:000816">
    <property type="entry name" value="myoneurin isoform X1"/>
    <property type="match status" value="1"/>
</dbReference>
<evidence type="ECO:0000256" key="10">
    <source>
        <dbReference type="ARBA" id="ARBA00023242"/>
    </source>
</evidence>
<feature type="region of interest" description="Disordered" evidence="13">
    <location>
        <begin position="672"/>
        <end position="706"/>
    </location>
</feature>
<keyword evidence="9" id="KW-0804">Transcription</keyword>
<evidence type="ECO:0000259" key="14">
    <source>
        <dbReference type="PROSITE" id="PS50097"/>
    </source>
</evidence>
<dbReference type="FunFam" id="3.30.160.60:FF:000029">
    <property type="entry name" value="GLI family zinc finger 4"/>
    <property type="match status" value="1"/>
</dbReference>
<evidence type="ECO:0000256" key="8">
    <source>
        <dbReference type="ARBA" id="ARBA00023125"/>
    </source>
</evidence>
<evidence type="ECO:0000313" key="16">
    <source>
        <dbReference type="EMBL" id="KAG8511519.1"/>
    </source>
</evidence>
<keyword evidence="5 12" id="KW-0863">Zinc-finger</keyword>
<dbReference type="GO" id="GO:0000981">
    <property type="term" value="F:DNA-binding transcription factor activity, RNA polymerase II-specific"/>
    <property type="evidence" value="ECO:0007669"/>
    <property type="project" value="TreeGrafter"/>
</dbReference>
<dbReference type="GO" id="GO:0008270">
    <property type="term" value="F:zinc ion binding"/>
    <property type="evidence" value="ECO:0007669"/>
    <property type="project" value="UniProtKB-KW"/>
</dbReference>
<feature type="domain" description="C2H2-type" evidence="15">
    <location>
        <begin position="499"/>
        <end position="526"/>
    </location>
</feature>
<organism evidence="16 17">
    <name type="scientific">Galemys pyrenaicus</name>
    <name type="common">Iberian desman</name>
    <name type="synonym">Pyrenean desman</name>
    <dbReference type="NCBI Taxonomy" id="202257"/>
    <lineage>
        <taxon>Eukaryota</taxon>
        <taxon>Metazoa</taxon>
        <taxon>Chordata</taxon>
        <taxon>Craniata</taxon>
        <taxon>Vertebrata</taxon>
        <taxon>Euteleostomi</taxon>
        <taxon>Mammalia</taxon>
        <taxon>Eutheria</taxon>
        <taxon>Laurasiatheria</taxon>
        <taxon>Eulipotyphla</taxon>
        <taxon>Talpidae</taxon>
        <taxon>Galemys</taxon>
    </lineage>
</organism>
<feature type="domain" description="C2H2-type" evidence="15">
    <location>
        <begin position="556"/>
        <end position="583"/>
    </location>
</feature>
<sequence length="751" mass="84268">MSDYKPQHAVRKLAPGKRPAVRCCPALAQKPGQRRDAARQPTRILKSRKTGGAFRHPWPVSGLHGPSASCVTTERQKPDVTSPWKKKERRSAACPTSPLSPDPGPLGEQAPLSTSSGRGKDVKLENLDEVVPVMALATTSKTFDGTLRLLIYYFFLSFRARVKFHSDIKMQYSHHCEHLLERLNKQREAGFLCDCTIVIGEFQFKAHRNVLASFSEYFGAIYRSTSENNVFLDQSQVKADGFQKLLEFIYTGTLNLDSWNVKEIHQAADYLKVEEVVTKCKIKMEDFAFIANPSSTEISSITGNIELNQQTCLLTLRDYNSREKSEVSTDLVEANHKQGALAKKSSQTKKKKKVFNSQKAGQNKAVQYPSDILENASVEIFLDANKLSTPVIEQVVQRNDNSELELTSVVENTFPAQDIVQTVTAKRKRGKSQPNCALKEHSMSNIASVKNSYELESSGEELDQRYSKAKPMCNICGKVFSEASSLRRHMRIHKGVKPYVCHLCGKAFTQCNQLKTHVRTHTGEKPYKCELCDKGFAQKCQLVFHSRMHHGEEKPYKCDVCNLQFATSSNLKIHARKHSGEKPYVCDRCGQRFAQASTLTYHVRRHTGEKPYVCDTCGKAFAVSSSLITHSRKHTGERPFICELCGNSYTDIKNLKKHKTKVHSGADKILDSSAEDHTMGEQDSTQKSPLSETLDVKPSDMSLPLALPLGTEDHHMLLPVTDNQSPTSDTLLRSTVNGYSEPQLIFLQQLY</sequence>
<evidence type="ECO:0000256" key="2">
    <source>
        <dbReference type="ARBA" id="ARBA00006991"/>
    </source>
</evidence>
<dbReference type="InterPro" id="IPR036236">
    <property type="entry name" value="Znf_C2H2_sf"/>
</dbReference>
<dbReference type="FunFam" id="3.30.160.60:FF:000472">
    <property type="entry name" value="myoneurin isoform X1"/>
    <property type="match status" value="1"/>
</dbReference>
<dbReference type="OrthoDB" id="8117402at2759"/>
<dbReference type="Gene3D" id="3.30.710.10">
    <property type="entry name" value="Potassium Channel Kv1.1, Chain A"/>
    <property type="match status" value="1"/>
</dbReference>
<evidence type="ECO:0000256" key="5">
    <source>
        <dbReference type="ARBA" id="ARBA00022771"/>
    </source>
</evidence>
<dbReference type="PROSITE" id="PS50097">
    <property type="entry name" value="BTB"/>
    <property type="match status" value="1"/>
</dbReference>
<feature type="domain" description="C2H2-type" evidence="15">
    <location>
        <begin position="584"/>
        <end position="611"/>
    </location>
</feature>
<dbReference type="InterPro" id="IPR013087">
    <property type="entry name" value="Znf_C2H2_type"/>
</dbReference>
<keyword evidence="4" id="KW-0677">Repeat</keyword>
<evidence type="ECO:0000256" key="1">
    <source>
        <dbReference type="ARBA" id="ARBA00004123"/>
    </source>
</evidence>
<keyword evidence="3" id="KW-0479">Metal-binding</keyword>
<evidence type="ECO:0000256" key="13">
    <source>
        <dbReference type="SAM" id="MobiDB-lite"/>
    </source>
</evidence>
<evidence type="ECO:0000256" key="9">
    <source>
        <dbReference type="ARBA" id="ARBA00023163"/>
    </source>
</evidence>
<dbReference type="InterPro" id="IPR050457">
    <property type="entry name" value="ZnFinger_BTB_dom_contain"/>
</dbReference>
<evidence type="ECO:0000256" key="6">
    <source>
        <dbReference type="ARBA" id="ARBA00022833"/>
    </source>
</evidence>
<dbReference type="GO" id="GO:0000978">
    <property type="term" value="F:RNA polymerase II cis-regulatory region sequence-specific DNA binding"/>
    <property type="evidence" value="ECO:0007669"/>
    <property type="project" value="TreeGrafter"/>
</dbReference>
<protein>
    <recommendedName>
        <fullName evidence="11">Myoneurin</fullName>
    </recommendedName>
</protein>
<comment type="subcellular location">
    <subcellularLocation>
        <location evidence="1">Nucleus</location>
    </subcellularLocation>
</comment>
<evidence type="ECO:0000256" key="4">
    <source>
        <dbReference type="ARBA" id="ARBA00022737"/>
    </source>
</evidence>
<dbReference type="Pfam" id="PF00651">
    <property type="entry name" value="BTB"/>
    <property type="match status" value="1"/>
</dbReference>